<organism evidence="3">
    <name type="scientific">marine metagenome</name>
    <dbReference type="NCBI Taxonomy" id="408172"/>
    <lineage>
        <taxon>unclassified sequences</taxon>
        <taxon>metagenomes</taxon>
        <taxon>ecological metagenomes</taxon>
    </lineage>
</organism>
<dbReference type="PANTHER" id="PTHR43818:SF10">
    <property type="entry name" value="NADH-DEPENDENT DEHYDROGENASE-RELATED"/>
    <property type="match status" value="1"/>
</dbReference>
<dbReference type="InterPro" id="IPR006311">
    <property type="entry name" value="TAT_signal"/>
</dbReference>
<dbReference type="InterPro" id="IPR000683">
    <property type="entry name" value="Gfo/Idh/MocA-like_OxRdtase_N"/>
</dbReference>
<protein>
    <recommendedName>
        <fullName evidence="4">Gfo/Idh/MocA-like oxidoreductase N-terminal domain-containing protein</fullName>
    </recommendedName>
</protein>
<evidence type="ECO:0000259" key="1">
    <source>
        <dbReference type="Pfam" id="PF01408"/>
    </source>
</evidence>
<feature type="domain" description="Gfo/Idh/MocA-like oxidoreductase bacterial type C-terminal" evidence="2">
    <location>
        <begin position="211"/>
        <end position="273"/>
    </location>
</feature>
<evidence type="ECO:0008006" key="4">
    <source>
        <dbReference type="Google" id="ProtNLM"/>
    </source>
</evidence>
<dbReference type="InterPro" id="IPR050463">
    <property type="entry name" value="Gfo/Idh/MocA_oxidrdct_glycsds"/>
</dbReference>
<gene>
    <name evidence="3" type="ORF">METZ01_LOCUS107026</name>
</gene>
<dbReference type="Pfam" id="PF01408">
    <property type="entry name" value="GFO_IDH_MocA"/>
    <property type="match status" value="1"/>
</dbReference>
<dbReference type="PANTHER" id="PTHR43818">
    <property type="entry name" value="BCDNA.GH03377"/>
    <property type="match status" value="1"/>
</dbReference>
<dbReference type="Pfam" id="PF19051">
    <property type="entry name" value="GFO_IDH_MocA_C2"/>
    <property type="match status" value="1"/>
</dbReference>
<dbReference type="InterPro" id="IPR036291">
    <property type="entry name" value="NAD(P)-bd_dom_sf"/>
</dbReference>
<dbReference type="Gene3D" id="3.30.360.10">
    <property type="entry name" value="Dihydrodipicolinate Reductase, domain 2"/>
    <property type="match status" value="1"/>
</dbReference>
<sequence>MRKDTKGKNRSRRDFIRNTAAASAFMIVPRHVLGGPAYVAPSDKVNIAAVGAGGKGRSDIQSVSHENIYAVCDIDDNRLAETLNQDWTASFREKAKTYRDYRVMLDENPEIDAVLISTPDHMHAPIAAHAMNLGKHLYVQKPLCHTVAEARFLAKRARETNVVTQMGNQGHAEEGARLINEMVADGALGTVQEVHCWTNRPVWPQGIGRPVGSDPIPTHINWDLWLGAASFRPFKERAYHWFNWRGWLDFGTGVVGDMGAHIIDHPYWALDLDLPNRISASSSRFGSDMETFPIASKIHFEFPTKGSRPPVKMTWYDGGLLPERPELLEQGRMLGDNDGGVLIVGDKNTLMHGVYGREPRLIPEAKHLEYQQPAKRMARSPGIYQEWIDAIKDRSKVTTSDFEYAGRLTETMLLGNIATMRASENKVLEYDKAGMRFTNDEGANAYLDKVYRPGFGLV</sequence>
<dbReference type="SUPFAM" id="SSF55347">
    <property type="entry name" value="Glyceraldehyde-3-phosphate dehydrogenase-like, C-terminal domain"/>
    <property type="match status" value="1"/>
</dbReference>
<evidence type="ECO:0000313" key="3">
    <source>
        <dbReference type="EMBL" id="SVA54172.1"/>
    </source>
</evidence>
<dbReference type="SUPFAM" id="SSF51735">
    <property type="entry name" value="NAD(P)-binding Rossmann-fold domains"/>
    <property type="match status" value="1"/>
</dbReference>
<dbReference type="Gene3D" id="3.40.50.720">
    <property type="entry name" value="NAD(P)-binding Rossmann-like Domain"/>
    <property type="match status" value="1"/>
</dbReference>
<dbReference type="InterPro" id="IPR043906">
    <property type="entry name" value="Gfo/Idh/MocA_OxRdtase_bact_C"/>
</dbReference>
<dbReference type="PROSITE" id="PS51318">
    <property type="entry name" value="TAT"/>
    <property type="match status" value="1"/>
</dbReference>
<dbReference type="AlphaFoldDB" id="A0A381WP45"/>
<dbReference type="GO" id="GO:0000166">
    <property type="term" value="F:nucleotide binding"/>
    <property type="evidence" value="ECO:0007669"/>
    <property type="project" value="InterPro"/>
</dbReference>
<feature type="domain" description="Gfo/Idh/MocA-like oxidoreductase N-terminal" evidence="1">
    <location>
        <begin position="46"/>
        <end position="167"/>
    </location>
</feature>
<evidence type="ECO:0000259" key="2">
    <source>
        <dbReference type="Pfam" id="PF19051"/>
    </source>
</evidence>
<dbReference type="EMBL" id="UINC01012400">
    <property type="protein sequence ID" value="SVA54172.1"/>
    <property type="molecule type" value="Genomic_DNA"/>
</dbReference>
<accession>A0A381WP45</accession>
<name>A0A381WP45_9ZZZZ</name>
<reference evidence="3" key="1">
    <citation type="submission" date="2018-05" db="EMBL/GenBank/DDBJ databases">
        <authorList>
            <person name="Lanie J.A."/>
            <person name="Ng W.-L."/>
            <person name="Kazmierczak K.M."/>
            <person name="Andrzejewski T.M."/>
            <person name="Davidsen T.M."/>
            <person name="Wayne K.J."/>
            <person name="Tettelin H."/>
            <person name="Glass J.I."/>
            <person name="Rusch D."/>
            <person name="Podicherti R."/>
            <person name="Tsui H.-C.T."/>
            <person name="Winkler M.E."/>
        </authorList>
    </citation>
    <scope>NUCLEOTIDE SEQUENCE</scope>
</reference>
<proteinExistence type="predicted"/>